<accession>A0AAD5NBM6</accession>
<organism evidence="2 3">
    <name type="scientific">Parelaphostrongylus tenuis</name>
    <name type="common">Meningeal worm</name>
    <dbReference type="NCBI Taxonomy" id="148309"/>
    <lineage>
        <taxon>Eukaryota</taxon>
        <taxon>Metazoa</taxon>
        <taxon>Ecdysozoa</taxon>
        <taxon>Nematoda</taxon>
        <taxon>Chromadorea</taxon>
        <taxon>Rhabditida</taxon>
        <taxon>Rhabditina</taxon>
        <taxon>Rhabditomorpha</taxon>
        <taxon>Strongyloidea</taxon>
        <taxon>Metastrongylidae</taxon>
        <taxon>Parelaphostrongylus</taxon>
    </lineage>
</organism>
<feature type="signal peptide" evidence="1">
    <location>
        <begin position="1"/>
        <end position="22"/>
    </location>
</feature>
<dbReference type="AlphaFoldDB" id="A0AAD5NBM6"/>
<feature type="chain" id="PRO_5041982017" evidence="1">
    <location>
        <begin position="23"/>
        <end position="221"/>
    </location>
</feature>
<sequence>MARFTANPWMIMLLATISATLGCGLVPAGQARTRAFTVTGFTLPVAMVYSTAPDVQAQVPGIASSEGGAQAFVQRLVMQTVFDVLESQGRSALLSDAVIANILGQLTVKVTYRPINCPRVALKLSDTVMRDQPKCIIVGNTVTGICTTTMGGAQMCNGNMVTIIPVTANATIAGTLMTTNIIMSNWSGAMWQSVMNRAVRILALRPFGSHFFTASATVDGR</sequence>
<dbReference type="Proteomes" id="UP001196413">
    <property type="component" value="Unassembled WGS sequence"/>
</dbReference>
<dbReference type="PROSITE" id="PS51257">
    <property type="entry name" value="PROKAR_LIPOPROTEIN"/>
    <property type="match status" value="1"/>
</dbReference>
<gene>
    <name evidence="2" type="ORF">KIN20_022484</name>
</gene>
<evidence type="ECO:0000313" key="3">
    <source>
        <dbReference type="Proteomes" id="UP001196413"/>
    </source>
</evidence>
<name>A0AAD5NBM6_PARTN</name>
<reference evidence="2" key="1">
    <citation type="submission" date="2021-06" db="EMBL/GenBank/DDBJ databases">
        <title>Parelaphostrongylus tenuis whole genome reference sequence.</title>
        <authorList>
            <person name="Garwood T.J."/>
            <person name="Larsen P.A."/>
            <person name="Fountain-Jones N.M."/>
            <person name="Garbe J.R."/>
            <person name="Macchietto M.G."/>
            <person name="Kania S.A."/>
            <person name="Gerhold R.W."/>
            <person name="Richards J.E."/>
            <person name="Wolf T.M."/>
        </authorList>
    </citation>
    <scope>NUCLEOTIDE SEQUENCE</scope>
    <source>
        <strain evidence="2">MNPRO001-30</strain>
        <tissue evidence="2">Meninges</tissue>
    </source>
</reference>
<protein>
    <submittedName>
        <fullName evidence="2">Uncharacterized protein</fullName>
    </submittedName>
</protein>
<evidence type="ECO:0000313" key="2">
    <source>
        <dbReference type="EMBL" id="KAJ1362804.1"/>
    </source>
</evidence>
<keyword evidence="1" id="KW-0732">Signal</keyword>
<keyword evidence="3" id="KW-1185">Reference proteome</keyword>
<evidence type="ECO:0000256" key="1">
    <source>
        <dbReference type="SAM" id="SignalP"/>
    </source>
</evidence>
<proteinExistence type="predicted"/>
<dbReference type="EMBL" id="JAHQIW010004536">
    <property type="protein sequence ID" value="KAJ1362804.1"/>
    <property type="molecule type" value="Genomic_DNA"/>
</dbReference>
<comment type="caution">
    <text evidence="2">The sequence shown here is derived from an EMBL/GenBank/DDBJ whole genome shotgun (WGS) entry which is preliminary data.</text>
</comment>